<feature type="transmembrane region" description="Helical" evidence="5">
    <location>
        <begin position="78"/>
        <end position="97"/>
    </location>
</feature>
<dbReference type="AlphaFoldDB" id="A0A2R7Y1S3"/>
<dbReference type="PANTHER" id="PTHR43483:SF3">
    <property type="entry name" value="MEMBRANE TRANSPORTER PROTEIN HI_0806-RELATED"/>
    <property type="match status" value="1"/>
</dbReference>
<evidence type="ECO:0000256" key="5">
    <source>
        <dbReference type="RuleBase" id="RU363041"/>
    </source>
</evidence>
<evidence type="ECO:0000313" key="6">
    <source>
        <dbReference type="EMBL" id="PUA31297.1"/>
    </source>
</evidence>
<comment type="similarity">
    <text evidence="5">Belongs to the 4-toluene sulfonate uptake permease (TSUP) (TC 2.A.102) family.</text>
</comment>
<keyword evidence="4 5" id="KW-0472">Membrane</keyword>
<evidence type="ECO:0000256" key="2">
    <source>
        <dbReference type="ARBA" id="ARBA00022692"/>
    </source>
</evidence>
<feature type="transmembrane region" description="Helical" evidence="5">
    <location>
        <begin position="171"/>
        <end position="193"/>
    </location>
</feature>
<protein>
    <recommendedName>
        <fullName evidence="5">Probable membrane transporter protein</fullName>
    </recommendedName>
</protein>
<dbReference type="Pfam" id="PF01925">
    <property type="entry name" value="TauE"/>
    <property type="match status" value="1"/>
</dbReference>
<keyword evidence="2 5" id="KW-0812">Transmembrane</keyword>
<evidence type="ECO:0000256" key="3">
    <source>
        <dbReference type="ARBA" id="ARBA00022989"/>
    </source>
</evidence>
<feature type="transmembrane region" description="Helical" evidence="5">
    <location>
        <begin position="142"/>
        <end position="165"/>
    </location>
</feature>
<reference evidence="6 7" key="1">
    <citation type="submission" date="2017-04" db="EMBL/GenBank/DDBJ databases">
        <title>Draft Aigarchaeota genome from a New Zealand hot spring.</title>
        <authorList>
            <person name="Reysenbach A.-L."/>
            <person name="Donaho J.A."/>
            <person name="Gerhart J."/>
            <person name="Kelley J.F."/>
            <person name="Kouba K."/>
            <person name="Podar M."/>
            <person name="Stott M."/>
        </authorList>
    </citation>
    <scope>NUCLEOTIDE SEQUENCE [LARGE SCALE GENOMIC DNA]</scope>
    <source>
        <strain evidence="6">NZ13_MG1</strain>
    </source>
</reference>
<evidence type="ECO:0000256" key="4">
    <source>
        <dbReference type="ARBA" id="ARBA00023136"/>
    </source>
</evidence>
<evidence type="ECO:0000313" key="7">
    <source>
        <dbReference type="Proteomes" id="UP000244066"/>
    </source>
</evidence>
<organism evidence="6 7">
    <name type="scientific">Candidatus Terraquivivens tikiterensis</name>
    <dbReference type="NCBI Taxonomy" id="1980982"/>
    <lineage>
        <taxon>Archaea</taxon>
        <taxon>Nitrososphaerota</taxon>
        <taxon>Candidatus Wolframiiraptoraceae</taxon>
        <taxon>Candidatus Terraquivivens</taxon>
    </lineage>
</organism>
<comment type="subcellular location">
    <subcellularLocation>
        <location evidence="5">Cell membrane</location>
        <topology evidence="5">Multi-pass membrane protein</topology>
    </subcellularLocation>
    <subcellularLocation>
        <location evidence="1">Membrane</location>
        <topology evidence="1">Multi-pass membrane protein</topology>
    </subcellularLocation>
</comment>
<feature type="transmembrane region" description="Helical" evidence="5">
    <location>
        <begin position="7"/>
        <end position="39"/>
    </location>
</feature>
<dbReference type="EMBL" id="NDWU01000020">
    <property type="protein sequence ID" value="PUA31297.1"/>
    <property type="molecule type" value="Genomic_DNA"/>
</dbReference>
<dbReference type="Proteomes" id="UP000244066">
    <property type="component" value="Unassembled WGS sequence"/>
</dbReference>
<dbReference type="PANTHER" id="PTHR43483">
    <property type="entry name" value="MEMBRANE TRANSPORTER PROTEIN HI_0806-RELATED"/>
    <property type="match status" value="1"/>
</dbReference>
<feature type="transmembrane region" description="Helical" evidence="5">
    <location>
        <begin position="45"/>
        <end position="66"/>
    </location>
</feature>
<gene>
    <name evidence="6" type="ORF">B9J98_06790</name>
</gene>
<keyword evidence="5" id="KW-1003">Cell membrane</keyword>
<proteinExistence type="inferred from homology"/>
<dbReference type="InterPro" id="IPR002781">
    <property type="entry name" value="TM_pro_TauE-like"/>
</dbReference>
<dbReference type="GO" id="GO:0005886">
    <property type="term" value="C:plasma membrane"/>
    <property type="evidence" value="ECO:0007669"/>
    <property type="project" value="UniProtKB-SubCell"/>
</dbReference>
<name>A0A2R7Y1S3_9ARCH</name>
<feature type="transmembrane region" description="Helical" evidence="5">
    <location>
        <begin position="205"/>
        <end position="224"/>
    </location>
</feature>
<evidence type="ECO:0000256" key="1">
    <source>
        <dbReference type="ARBA" id="ARBA00004141"/>
    </source>
</evidence>
<sequence>MEIVLIIVLVIFGLIAGILGGFLGTGGCVVMLPALYFLFNYSLPVAIGTTITAVIITATSGSIAHLKIRNVDYKTSMIVASSGAVGALLGSIAFQYLTEQLPLLKVILGVAFLYVSIRMIYEGSIRRKLEAKAGNTVPGGALAKSSIGFVIGVLTGIVGLGGGYALVPSMIYLLGAPVKIAVGTSLASFISMAVVSGAFKIYQGLVDVLAALSLGAGTAVGAQIGSRLVPKVPASYIKLVFGIVFLYVSLKFILDVFGIRI</sequence>
<accession>A0A2R7Y1S3</accession>
<feature type="transmembrane region" description="Helical" evidence="5">
    <location>
        <begin position="236"/>
        <end position="254"/>
    </location>
</feature>
<keyword evidence="3 5" id="KW-1133">Transmembrane helix</keyword>
<comment type="caution">
    <text evidence="6">The sequence shown here is derived from an EMBL/GenBank/DDBJ whole genome shotgun (WGS) entry which is preliminary data.</text>
</comment>
<feature type="transmembrane region" description="Helical" evidence="5">
    <location>
        <begin position="103"/>
        <end position="121"/>
    </location>
</feature>